<dbReference type="AlphaFoldDB" id="A0ABD5A5S8"/>
<evidence type="ECO:0000313" key="2">
    <source>
        <dbReference type="Proteomes" id="UP001177883"/>
    </source>
</evidence>
<comment type="caution">
    <text evidence="1">The sequence shown here is derived from an EMBL/GenBank/DDBJ whole genome shotgun (WGS) entry which is preliminary data.</text>
</comment>
<proteinExistence type="predicted"/>
<sequence>MNTSLIDIRRHRATQAAKSMLNYPLKYFANTKNIARLESILEGDKDALKIVSVLRRQQTGFSSYLSFSQTHTDEYKFINNVLEHKTEQYVNIESKLCPNAPFELRELGVTNIVSRINLNLAESLNGVGIKEDLADNNIFIAELLNSAWLVDHFAMYLVGAVDLVMDVSGNFIFKPKHENQFIPLWFGNALEQSSLEAGNYAIAKLAESSKVPKANDPSLQMLHARVLSLVEQHWKLKSSTVFEEVFHQKADLIMLLLGAYQNHLFQDSLTAITRQNIETLVQHSPNHRGLLNTYDTVKAFQQALPSEDRLFDIKNNGLVLGNTEIVRGLVQQVEHFAAIQFGDEWHGNLEKEQLAKLFGSLKEHEHIDLLNFELKQEHIGLPNQNEIGLDIDFFIRDNRTKRVYAVQLKHIESSSKANLALWLDILGGAKAKLGKGVAQLENLGALCKTDQKIRDRLIQHGILESEIPHIVPILVHNCGSMDMIKLHSNIWLYDIPTFVRALTGRTAILDVYDGENYRAEGSSKLDASGLKLDEPLEIVHAYLQDERFQKLRHFDAARHVSRSARIEGTTFSAIGIAV</sequence>
<organism evidence="1 2">
    <name type="scientific">Vibrio splendidus</name>
    <dbReference type="NCBI Taxonomy" id="29497"/>
    <lineage>
        <taxon>Bacteria</taxon>
        <taxon>Pseudomonadati</taxon>
        <taxon>Pseudomonadota</taxon>
        <taxon>Gammaproteobacteria</taxon>
        <taxon>Vibrionales</taxon>
        <taxon>Vibrionaceae</taxon>
        <taxon>Vibrio</taxon>
    </lineage>
</organism>
<dbReference type="RefSeq" id="WP_102490723.1">
    <property type="nucleotide sequence ID" value="NZ_JAUYVK010000003.1"/>
</dbReference>
<protein>
    <recommendedName>
        <fullName evidence="3">Restriction endonuclease</fullName>
    </recommendedName>
</protein>
<gene>
    <name evidence="1" type="ORF">Q8W38_04575</name>
</gene>
<evidence type="ECO:0000313" key="1">
    <source>
        <dbReference type="EMBL" id="MDP2488597.1"/>
    </source>
</evidence>
<dbReference type="Proteomes" id="UP001177883">
    <property type="component" value="Unassembled WGS sequence"/>
</dbReference>
<accession>A0ABD5A5S8</accession>
<evidence type="ECO:0008006" key="3">
    <source>
        <dbReference type="Google" id="ProtNLM"/>
    </source>
</evidence>
<reference evidence="1" key="1">
    <citation type="submission" date="2023-07" db="EMBL/GenBank/DDBJ databases">
        <title>Genome content predicts the carbon catabolic preferences of heterotrophic bacteria.</title>
        <authorList>
            <person name="Gralka M."/>
        </authorList>
    </citation>
    <scope>NUCLEOTIDE SEQUENCE</scope>
    <source>
        <strain evidence="1">6E03</strain>
    </source>
</reference>
<name>A0ABD5A5S8_VIBSP</name>
<dbReference type="EMBL" id="JAUYVK010000003">
    <property type="protein sequence ID" value="MDP2488597.1"/>
    <property type="molecule type" value="Genomic_DNA"/>
</dbReference>